<reference evidence="2" key="1">
    <citation type="journal article" date="2019" name="Int. J. Syst. Evol. Microbiol.">
        <title>The Global Catalogue of Microorganisms (GCM) 10K type strain sequencing project: providing services to taxonomists for standard genome sequencing and annotation.</title>
        <authorList>
            <consortium name="The Broad Institute Genomics Platform"/>
            <consortium name="The Broad Institute Genome Sequencing Center for Infectious Disease"/>
            <person name="Wu L."/>
            <person name="Ma J."/>
        </authorList>
    </citation>
    <scope>NUCLEOTIDE SEQUENCE [LARGE SCALE GENOMIC DNA]</scope>
    <source>
        <strain evidence="2">CGMCC 4.7643</strain>
    </source>
</reference>
<accession>A0ABW5GMV2</accession>
<dbReference type="EMBL" id="JBHUKU010000015">
    <property type="protein sequence ID" value="MFD2462192.1"/>
    <property type="molecule type" value="Genomic_DNA"/>
</dbReference>
<comment type="caution">
    <text evidence="1">The sequence shown here is derived from an EMBL/GenBank/DDBJ whole genome shotgun (WGS) entry which is preliminary data.</text>
</comment>
<dbReference type="RefSeq" id="WP_345401413.1">
    <property type="nucleotide sequence ID" value="NZ_BAABHG010000012.1"/>
</dbReference>
<name>A0ABW5GMV2_9PSEU</name>
<gene>
    <name evidence="1" type="ORF">ACFSYJ_26545</name>
</gene>
<protein>
    <submittedName>
        <fullName evidence="1">Uncharacterized protein</fullName>
    </submittedName>
</protein>
<dbReference type="Proteomes" id="UP001597419">
    <property type="component" value="Unassembled WGS sequence"/>
</dbReference>
<evidence type="ECO:0000313" key="1">
    <source>
        <dbReference type="EMBL" id="MFD2462192.1"/>
    </source>
</evidence>
<organism evidence="1 2">
    <name type="scientific">Amycolatopsis samaneae</name>
    <dbReference type="NCBI Taxonomy" id="664691"/>
    <lineage>
        <taxon>Bacteria</taxon>
        <taxon>Bacillati</taxon>
        <taxon>Actinomycetota</taxon>
        <taxon>Actinomycetes</taxon>
        <taxon>Pseudonocardiales</taxon>
        <taxon>Pseudonocardiaceae</taxon>
        <taxon>Amycolatopsis</taxon>
    </lineage>
</organism>
<sequence>MGSDKLALGISALSAVFAFASLCVSALSYRRGRPRVSVKDAGAVTKVFSQFSAPERRGQDALIIYARLVNRGQAPVQMAVQPLVAEFARSRFARSWKRRWPYRRGWPPTDRTGIFAPLEAQTAGREIGGFEGVEVSASLPDELLNRAEDGWLERTRLRITLSSGDVIVSRWFDTPSQFDHLIEHRRAELRRDADAAMRDLARVIEQSPGALARSVIRKTGMRSDVFHDHVTLREVNERFRRQPTWPAIAKIVKALDESGGVQRLELWKKRWAETLAVATTDDELRTERRAKRLR</sequence>
<proteinExistence type="predicted"/>
<evidence type="ECO:0000313" key="2">
    <source>
        <dbReference type="Proteomes" id="UP001597419"/>
    </source>
</evidence>
<keyword evidence="2" id="KW-1185">Reference proteome</keyword>